<evidence type="ECO:0000259" key="7">
    <source>
        <dbReference type="PROSITE" id="PS51123"/>
    </source>
</evidence>
<keyword evidence="9" id="KW-1185">Reference proteome</keyword>
<dbReference type="Gene3D" id="3.30.1330.60">
    <property type="entry name" value="OmpA-like domain"/>
    <property type="match status" value="1"/>
</dbReference>
<proteinExistence type="predicted"/>
<keyword evidence="3" id="KW-0998">Cell outer membrane</keyword>
<sequence length="414" mass="40791">MSTSTTGRRVGAAAIAAATALALSACSGNTAQPTSGGQQSATTAAPAPAASTTAASGPAVPGYKPGEIPPIPLFSVPPIGVFAQNADKAVIDTATTIASVPGITVAPAACDGSGMITNGGNTILGGNGSAISNNGSGSQAVNNGDGSGIVNEGPVSIVYGGDGSGTYTNSDTGETITVQGDGSGTYSSTSLQVVVNIDMSGTYTNSDTGESVIVGSNGDGSYANSITGVSYNNDGKGAGTYSDPSGLTINNFGNGSAQVVSAAGTTTVPADPLPPVGKVGPFPSVGSLKPVESCGTTITLQDGVLFDFGESTVRADAAGTLTKLASVLADAKVPAAHVYGHTDSISDEAFNQTLSEQRAKAVVDELKKNGATATLDWQGFGETKPVAPNTNDDGSDNPAGRQANRRVEIFIPTF</sequence>
<feature type="region of interest" description="Disordered" evidence="5">
    <location>
        <begin position="378"/>
        <end position="405"/>
    </location>
</feature>
<name>J1GTU2_9ACTO</name>
<dbReference type="SUPFAM" id="SSF103088">
    <property type="entry name" value="OmpA-like"/>
    <property type="match status" value="1"/>
</dbReference>
<dbReference type="Pfam" id="PF00691">
    <property type="entry name" value="OmpA"/>
    <property type="match status" value="1"/>
</dbReference>
<feature type="domain" description="OmpA-like" evidence="7">
    <location>
        <begin position="293"/>
        <end position="414"/>
    </location>
</feature>
<evidence type="ECO:0000256" key="3">
    <source>
        <dbReference type="ARBA" id="ARBA00023237"/>
    </source>
</evidence>
<accession>J1GTU2</accession>
<evidence type="ECO:0000313" key="9">
    <source>
        <dbReference type="Proteomes" id="UP000004578"/>
    </source>
</evidence>
<dbReference type="OrthoDB" id="5166631at2"/>
<feature type="compositionally biased region" description="Low complexity" evidence="5">
    <location>
        <begin position="36"/>
        <end position="59"/>
    </location>
</feature>
<dbReference type="PROSITE" id="PS51123">
    <property type="entry name" value="OMPA_2"/>
    <property type="match status" value="1"/>
</dbReference>
<dbReference type="RefSeq" id="WP_005872491.1">
    <property type="nucleotide sequence ID" value="NZ_AKFS01000295.1"/>
</dbReference>
<evidence type="ECO:0000256" key="4">
    <source>
        <dbReference type="PROSITE-ProRule" id="PRU00473"/>
    </source>
</evidence>
<dbReference type="AlphaFoldDB" id="J1GTU2"/>
<keyword evidence="2 4" id="KW-0472">Membrane</keyword>
<dbReference type="CDD" id="cd07185">
    <property type="entry name" value="OmpA_C-like"/>
    <property type="match status" value="1"/>
</dbReference>
<reference evidence="8 9" key="1">
    <citation type="submission" date="2012-05" db="EMBL/GenBank/DDBJ databases">
        <authorList>
            <person name="Harkins D.M."/>
            <person name="Madupu R."/>
            <person name="Durkin A.S."/>
            <person name="Torralba M."/>
            <person name="Methe B."/>
            <person name="Sutton G.G."/>
            <person name="Nelson K.E."/>
        </authorList>
    </citation>
    <scope>NUCLEOTIDE SEQUENCE [LARGE SCALE GENOMIC DNA]</scope>
    <source>
        <strain evidence="8 9">F0490</strain>
    </source>
</reference>
<dbReference type="PRINTS" id="PR01021">
    <property type="entry name" value="OMPADOMAIN"/>
</dbReference>
<gene>
    <name evidence="8" type="ORF">HMPREF1317_0057</name>
</gene>
<comment type="caution">
    <text evidence="8">The sequence shown here is derived from an EMBL/GenBank/DDBJ whole genome shotgun (WGS) entry which is preliminary data.</text>
</comment>
<dbReference type="InterPro" id="IPR036737">
    <property type="entry name" value="OmpA-like_sf"/>
</dbReference>
<dbReference type="PANTHER" id="PTHR30329">
    <property type="entry name" value="STATOR ELEMENT OF FLAGELLAR MOTOR COMPLEX"/>
    <property type="match status" value="1"/>
</dbReference>
<evidence type="ECO:0000256" key="1">
    <source>
        <dbReference type="ARBA" id="ARBA00004442"/>
    </source>
</evidence>
<dbReference type="PATRIC" id="fig|1125717.3.peg.1849"/>
<dbReference type="InterPro" id="IPR006664">
    <property type="entry name" value="OMP_bac"/>
</dbReference>
<evidence type="ECO:0000313" key="8">
    <source>
        <dbReference type="EMBL" id="EJF36348.1"/>
    </source>
</evidence>
<comment type="subcellular location">
    <subcellularLocation>
        <location evidence="1">Cell outer membrane</location>
    </subcellularLocation>
</comment>
<dbReference type="EMBL" id="AKFS01000295">
    <property type="protein sequence ID" value="EJF36348.1"/>
    <property type="molecule type" value="Genomic_DNA"/>
</dbReference>
<evidence type="ECO:0000256" key="2">
    <source>
        <dbReference type="ARBA" id="ARBA00023136"/>
    </source>
</evidence>
<dbReference type="PANTHER" id="PTHR30329:SF21">
    <property type="entry name" value="LIPOPROTEIN YIAD-RELATED"/>
    <property type="match status" value="1"/>
</dbReference>
<evidence type="ECO:0000256" key="6">
    <source>
        <dbReference type="SAM" id="SignalP"/>
    </source>
</evidence>
<feature type="region of interest" description="Disordered" evidence="5">
    <location>
        <begin position="28"/>
        <end position="61"/>
    </location>
</feature>
<dbReference type="Proteomes" id="UP000004578">
    <property type="component" value="Unassembled WGS sequence"/>
</dbReference>
<keyword evidence="6" id="KW-0732">Signal</keyword>
<evidence type="ECO:0000256" key="5">
    <source>
        <dbReference type="SAM" id="MobiDB-lite"/>
    </source>
</evidence>
<feature type="chain" id="PRO_5003742866" evidence="6">
    <location>
        <begin position="32"/>
        <end position="414"/>
    </location>
</feature>
<protein>
    <submittedName>
        <fullName evidence="8">OmpA family protein</fullName>
    </submittedName>
</protein>
<feature type="signal peptide" evidence="6">
    <location>
        <begin position="1"/>
        <end position="31"/>
    </location>
</feature>
<dbReference type="GO" id="GO:0009279">
    <property type="term" value="C:cell outer membrane"/>
    <property type="evidence" value="ECO:0007669"/>
    <property type="project" value="UniProtKB-SubCell"/>
</dbReference>
<organism evidence="8 9">
    <name type="scientific">Schaalia georgiae F0490</name>
    <dbReference type="NCBI Taxonomy" id="1125717"/>
    <lineage>
        <taxon>Bacteria</taxon>
        <taxon>Bacillati</taxon>
        <taxon>Actinomycetota</taxon>
        <taxon>Actinomycetes</taxon>
        <taxon>Actinomycetales</taxon>
        <taxon>Actinomycetaceae</taxon>
        <taxon>Schaalia</taxon>
    </lineage>
</organism>
<dbReference type="InterPro" id="IPR050330">
    <property type="entry name" value="Bact_OuterMem_StrucFunc"/>
</dbReference>
<dbReference type="InterPro" id="IPR006665">
    <property type="entry name" value="OmpA-like"/>
</dbReference>